<dbReference type="GO" id="GO:0019171">
    <property type="term" value="F:(3R)-hydroxyacyl-[acyl-carrier-protein] dehydratase activity"/>
    <property type="evidence" value="ECO:0007669"/>
    <property type="project" value="TreeGrafter"/>
</dbReference>
<proteinExistence type="predicted"/>
<evidence type="ECO:0008006" key="3">
    <source>
        <dbReference type="Google" id="ProtNLM"/>
    </source>
</evidence>
<dbReference type="EMBL" id="JAVRRT010000003">
    <property type="protein sequence ID" value="KAK5173526.1"/>
    <property type="molecule type" value="Genomic_DNA"/>
</dbReference>
<gene>
    <name evidence="1" type="ORF">LTR77_002207</name>
</gene>
<accession>A0AAV9PJP1</accession>
<dbReference type="FunFam" id="3.10.129.10:FF:000103">
    <property type="entry name" value="WGS project CABT00000000 data, contig 2.1"/>
    <property type="match status" value="1"/>
</dbReference>
<comment type="caution">
    <text evidence="1">The sequence shown here is derived from an EMBL/GenBank/DDBJ whole genome shotgun (WGS) entry which is preliminary data.</text>
</comment>
<name>A0AAV9PJP1_9PEZI</name>
<reference evidence="1 2" key="1">
    <citation type="submission" date="2023-08" db="EMBL/GenBank/DDBJ databases">
        <title>Black Yeasts Isolated from many extreme environments.</title>
        <authorList>
            <person name="Coleine C."/>
            <person name="Stajich J.E."/>
            <person name="Selbmann L."/>
        </authorList>
    </citation>
    <scope>NUCLEOTIDE SEQUENCE [LARGE SCALE GENOMIC DNA]</scope>
    <source>
        <strain evidence="1 2">CCFEE 5935</strain>
    </source>
</reference>
<dbReference type="Gene3D" id="3.10.129.10">
    <property type="entry name" value="Hotdog Thioesterase"/>
    <property type="match status" value="1"/>
</dbReference>
<dbReference type="PANTHER" id="PTHR28152">
    <property type="entry name" value="HYDROXYACYL-THIOESTER DEHYDRATASE TYPE 2, MITOCHONDRIAL"/>
    <property type="match status" value="1"/>
</dbReference>
<keyword evidence="2" id="KW-1185">Reference proteome</keyword>
<dbReference type="GO" id="GO:0005739">
    <property type="term" value="C:mitochondrion"/>
    <property type="evidence" value="ECO:0007669"/>
    <property type="project" value="TreeGrafter"/>
</dbReference>
<dbReference type="RefSeq" id="XP_064662221.1">
    <property type="nucleotide sequence ID" value="XM_064799466.1"/>
</dbReference>
<organism evidence="1 2">
    <name type="scientific">Saxophila tyrrhenica</name>
    <dbReference type="NCBI Taxonomy" id="1690608"/>
    <lineage>
        <taxon>Eukaryota</taxon>
        <taxon>Fungi</taxon>
        <taxon>Dikarya</taxon>
        <taxon>Ascomycota</taxon>
        <taxon>Pezizomycotina</taxon>
        <taxon>Dothideomycetes</taxon>
        <taxon>Dothideomycetidae</taxon>
        <taxon>Mycosphaerellales</taxon>
        <taxon>Extremaceae</taxon>
        <taxon>Saxophila</taxon>
    </lineage>
</organism>
<evidence type="ECO:0000313" key="2">
    <source>
        <dbReference type="Proteomes" id="UP001337655"/>
    </source>
</evidence>
<dbReference type="GeneID" id="89923554"/>
<dbReference type="InterPro" id="IPR029069">
    <property type="entry name" value="HotDog_dom_sf"/>
</dbReference>
<dbReference type="InterPro" id="IPR052741">
    <property type="entry name" value="Mitochondrial_HTD2"/>
</dbReference>
<dbReference type="SUPFAM" id="SSF54637">
    <property type="entry name" value="Thioesterase/thiol ester dehydrase-isomerase"/>
    <property type="match status" value="1"/>
</dbReference>
<dbReference type="AlphaFoldDB" id="A0AAV9PJP1"/>
<dbReference type="PANTHER" id="PTHR28152:SF2">
    <property type="entry name" value="N-TERMINAL OF MAOC-LIKE DEHYDRATASE DOMAIN-CONTAINING PROTEIN"/>
    <property type="match status" value="1"/>
</dbReference>
<protein>
    <recommendedName>
        <fullName evidence="3">Mesaconyl-C4 CoA hydratase</fullName>
    </recommendedName>
</protein>
<dbReference type="Proteomes" id="UP001337655">
    <property type="component" value="Unassembled WGS sequence"/>
</dbReference>
<sequence length="329" mass="37020">MSRVFRRLASTTSKTSASDAAAEILQRFGNKPIFVREQLIDANQARLLTATLGRPKLHESDKLLADGTPMKGTPLPPGYHWAYFTPTFLEQDLGIDGTDKTLNPLAPWTRRMWAGGELLWQQNPAQLLRVGSTVTEITRIVSAEAKTMRDGNSMVLAGLEKTYESDNGVALVDKRNWVFRHEMTEKEPLPPMPEQKPLPEAKEGVDLLKILQRTDVQLFRFSALTFNAHKIHYSRDWCQNVEGHRDLVVHGPLNLISILDLYRDSNGNSSPETVPKSVSYRAMSPLYVGEKYRILLEKDAEAKSGERSKWNAEVRDSFGKTGMKGTIVE</sequence>
<evidence type="ECO:0000313" key="1">
    <source>
        <dbReference type="EMBL" id="KAK5173526.1"/>
    </source>
</evidence>